<proteinExistence type="predicted"/>
<dbReference type="Gene3D" id="1.10.3730.20">
    <property type="match status" value="2"/>
</dbReference>
<evidence type="ECO:0000313" key="3">
    <source>
        <dbReference type="EMBL" id="ADI23031.1"/>
    </source>
</evidence>
<feature type="transmembrane region" description="Helical" evidence="1">
    <location>
        <begin position="30"/>
        <end position="51"/>
    </location>
</feature>
<evidence type="ECO:0000259" key="2">
    <source>
        <dbReference type="Pfam" id="PF00892"/>
    </source>
</evidence>
<dbReference type="SUPFAM" id="SSF103481">
    <property type="entry name" value="Multidrug resistance efflux transporter EmrE"/>
    <property type="match status" value="2"/>
</dbReference>
<feature type="transmembrane region" description="Helical" evidence="1">
    <location>
        <begin position="235"/>
        <end position="254"/>
    </location>
</feature>
<dbReference type="InterPro" id="IPR000620">
    <property type="entry name" value="EamA_dom"/>
</dbReference>
<dbReference type="InterPro" id="IPR037185">
    <property type="entry name" value="EmrE-like"/>
</dbReference>
<feature type="transmembrane region" description="Helical" evidence="1">
    <location>
        <begin position="208"/>
        <end position="229"/>
    </location>
</feature>
<feature type="transmembrane region" description="Helical" evidence="1">
    <location>
        <begin position="143"/>
        <end position="159"/>
    </location>
</feature>
<feature type="transmembrane region" description="Helical" evidence="1">
    <location>
        <begin position="261"/>
        <end position="279"/>
    </location>
</feature>
<feature type="transmembrane region" description="Helical" evidence="1">
    <location>
        <begin position="58"/>
        <end position="78"/>
    </location>
</feature>
<feature type="domain" description="EamA" evidence="2">
    <location>
        <begin position="145"/>
        <end position="277"/>
    </location>
</feature>
<sequence length="280" mass="30964">MSLYVFLAVILAAFLHAIWNAMVKNEKDKYLGVAAIVFGRVPASIVIIFFTPTLSVESIPYIILSAILHNGYQWYLLSAYKFGDYTKVYPIARGTAPILVAIVSLILLGVVLSNFELLGIFVVCLGILSLSFQDVEDFKNRKAIVYALITGSFIMGYSITDGYGARISTSLLSYISWSIILNAFLFAILLNFMKQPGIITRVAKDGKFIFFAGGTIAFLVYAIVVWGFTQAPIPIVSALRETSIIFALLIGTLFLKEKFTLLKTVAVLTIFFGIILLKFM</sequence>
<dbReference type="Pfam" id="PF00892">
    <property type="entry name" value="EamA"/>
    <property type="match status" value="1"/>
</dbReference>
<reference evidence="3" key="1">
    <citation type="submission" date="2010-01" db="EMBL/GenBank/DDBJ databases">
        <title>Genome fragments of uncultured bacteria from the North Pacific subtropical Gyre.</title>
        <authorList>
            <person name="Pham V.D."/>
            <person name="Delong E.F."/>
        </authorList>
    </citation>
    <scope>NUCLEOTIDE SEQUENCE</scope>
</reference>
<organism evidence="3">
    <name type="scientific">uncultured Planctomycetales bacterium HF0770_03I01</name>
    <dbReference type="NCBI Taxonomy" id="723609"/>
    <lineage>
        <taxon>Bacteria</taxon>
        <taxon>Pseudomonadati</taxon>
        <taxon>Planctomycetota</taxon>
        <taxon>Planctomycetia</taxon>
        <taxon>Planctomycetales</taxon>
        <taxon>environmental samples</taxon>
    </lineage>
</organism>
<accession>E7C6F7</accession>
<keyword evidence="1" id="KW-0812">Transmembrane</keyword>
<feature type="transmembrane region" description="Helical" evidence="1">
    <location>
        <begin position="171"/>
        <end position="192"/>
    </location>
</feature>
<dbReference type="GO" id="GO:0016020">
    <property type="term" value="C:membrane"/>
    <property type="evidence" value="ECO:0007669"/>
    <property type="project" value="InterPro"/>
</dbReference>
<dbReference type="AlphaFoldDB" id="E7C6F7"/>
<keyword evidence="1" id="KW-0472">Membrane</keyword>
<evidence type="ECO:0000256" key="1">
    <source>
        <dbReference type="SAM" id="Phobius"/>
    </source>
</evidence>
<dbReference type="EMBL" id="GU568004">
    <property type="protein sequence ID" value="ADI23031.1"/>
    <property type="molecule type" value="Genomic_DNA"/>
</dbReference>
<protein>
    <submittedName>
        <fullName evidence="3">Permeases of the drug/metabolite transporter (DMT) superfamily</fullName>
    </submittedName>
</protein>
<name>E7C6F7_9BACT</name>
<feature type="transmembrane region" description="Helical" evidence="1">
    <location>
        <begin position="98"/>
        <end position="131"/>
    </location>
</feature>
<keyword evidence="1" id="KW-1133">Transmembrane helix</keyword>